<dbReference type="AlphaFoldDB" id="A0A0F9YSS5"/>
<evidence type="ECO:0000256" key="1">
    <source>
        <dbReference type="ARBA" id="ARBA00022676"/>
    </source>
</evidence>
<evidence type="ECO:0000313" key="5">
    <source>
        <dbReference type="Proteomes" id="UP000034349"/>
    </source>
</evidence>
<evidence type="ECO:0000256" key="2">
    <source>
        <dbReference type="ARBA" id="ARBA00022679"/>
    </source>
</evidence>
<sequence>MLKLQRSKYNPILTPSNLLWEDMLVFNPAATMFENKVYLIYRAMGKTDIYSRLGLAISTDGIHFERKKDPLYYGGGRPNESLGIEDPRITKIDDTYYITYTAVSEDLHAEVNPNWWKEKIDKRPKIALATTKDFLSFVDHDVIVPNLNGKNSSFFPKKINGEYWLLYRAGVGKTYFEKSQSLTDWHNGYMLFEERPGMWDCVRTGIGSPPIETEKGWLLFYHGVDQANTYRLGIMFLDFEDPLKILYRSPEPVLEPETDYEKYGYINNVVFTCGAIEKDGLYYVYYGAADEVIGVATVEKKLVLNLF</sequence>
<dbReference type="PANTHER" id="PTHR34106">
    <property type="entry name" value="GLYCOSIDASE"/>
    <property type="match status" value="1"/>
</dbReference>
<dbReference type="InterPro" id="IPR023296">
    <property type="entry name" value="Glyco_hydro_beta-prop_sf"/>
</dbReference>
<dbReference type="PIRSF" id="PIRSF016202">
    <property type="entry name" value="PH1107"/>
    <property type="match status" value="1"/>
</dbReference>
<dbReference type="Gene3D" id="2.115.10.20">
    <property type="entry name" value="Glycosyl hydrolase domain, family 43"/>
    <property type="match status" value="1"/>
</dbReference>
<reference evidence="4 5" key="1">
    <citation type="journal article" date="2015" name="Nature">
        <title>rRNA introns, odd ribosomes, and small enigmatic genomes across a large radiation of phyla.</title>
        <authorList>
            <person name="Brown C.T."/>
            <person name="Hug L.A."/>
            <person name="Thomas B.C."/>
            <person name="Sharon I."/>
            <person name="Castelle C.J."/>
            <person name="Singh A."/>
            <person name="Wilkins M.J."/>
            <person name="Williams K.H."/>
            <person name="Banfield J.F."/>
        </authorList>
    </citation>
    <scope>NUCLEOTIDE SEQUENCE [LARGE SCALE GENOMIC DNA]</scope>
</reference>
<accession>A0A0F9YSS5</accession>
<comment type="caution">
    <text evidence="4">The sequence shown here is derived from an EMBL/GenBank/DDBJ whole genome shotgun (WGS) entry which is preliminary data.</text>
</comment>
<protein>
    <submittedName>
        <fullName evidence="4">Glycosidase</fullName>
    </submittedName>
</protein>
<comment type="similarity">
    <text evidence="3">Belongs to the glycosyl hydrolase 130 family.</text>
</comment>
<dbReference type="GO" id="GO:0016757">
    <property type="term" value="F:glycosyltransferase activity"/>
    <property type="evidence" value="ECO:0007669"/>
    <property type="project" value="UniProtKB-KW"/>
</dbReference>
<keyword evidence="4" id="KW-0378">Hydrolase</keyword>
<organism evidence="4 5">
    <name type="scientific">Candidatus Roizmanbacteria bacterium GW2011_GWA2_32_13</name>
    <dbReference type="NCBI Taxonomy" id="1618475"/>
    <lineage>
        <taxon>Bacteria</taxon>
        <taxon>Candidatus Roizmaniibacteriota</taxon>
    </lineage>
</organism>
<dbReference type="Pfam" id="PF04041">
    <property type="entry name" value="Glyco_hydro_130"/>
    <property type="match status" value="1"/>
</dbReference>
<dbReference type="SUPFAM" id="SSF75005">
    <property type="entry name" value="Arabinanase/levansucrase/invertase"/>
    <property type="match status" value="1"/>
</dbReference>
<evidence type="ECO:0000256" key="3">
    <source>
        <dbReference type="ARBA" id="ARBA00024356"/>
    </source>
</evidence>
<dbReference type="CDD" id="cd18614">
    <property type="entry name" value="GH130"/>
    <property type="match status" value="1"/>
</dbReference>
<evidence type="ECO:0000313" key="4">
    <source>
        <dbReference type="EMBL" id="KKP34468.1"/>
    </source>
</evidence>
<dbReference type="PANTHER" id="PTHR34106:SF5">
    <property type="entry name" value="GLYCOSIDASE"/>
    <property type="match status" value="1"/>
</dbReference>
<keyword evidence="4" id="KW-0326">Glycosidase</keyword>
<dbReference type="PATRIC" id="fig|1618475.3.peg.416"/>
<dbReference type="InterPro" id="IPR007184">
    <property type="entry name" value="Mannoside_phosphorylase"/>
</dbReference>
<dbReference type="GO" id="GO:0016798">
    <property type="term" value="F:hydrolase activity, acting on glycosyl bonds"/>
    <property type="evidence" value="ECO:0007669"/>
    <property type="project" value="UniProtKB-KW"/>
</dbReference>
<dbReference type="Proteomes" id="UP000034349">
    <property type="component" value="Unassembled WGS sequence"/>
</dbReference>
<proteinExistence type="inferred from homology"/>
<keyword evidence="2" id="KW-0808">Transferase</keyword>
<gene>
    <name evidence="4" type="ORF">UR23_C0037G0009</name>
</gene>
<dbReference type="EMBL" id="LBOK01000037">
    <property type="protein sequence ID" value="KKP34468.1"/>
    <property type="molecule type" value="Genomic_DNA"/>
</dbReference>
<keyword evidence="1" id="KW-0328">Glycosyltransferase</keyword>
<name>A0A0F9YSS5_9BACT</name>